<proteinExistence type="predicted"/>
<gene>
    <name evidence="2" type="ORF">P280DRAFT_271385</name>
</gene>
<evidence type="ECO:0000256" key="1">
    <source>
        <dbReference type="SAM" id="MobiDB-lite"/>
    </source>
</evidence>
<feature type="region of interest" description="Disordered" evidence="1">
    <location>
        <begin position="521"/>
        <end position="567"/>
    </location>
</feature>
<feature type="compositionally biased region" description="Polar residues" evidence="1">
    <location>
        <begin position="406"/>
        <end position="415"/>
    </location>
</feature>
<accession>A0A6A6S517</accession>
<feature type="compositionally biased region" description="Polar residues" evidence="1">
    <location>
        <begin position="431"/>
        <end position="444"/>
    </location>
</feature>
<organism evidence="2 3">
    <name type="scientific">Massarina eburnea CBS 473.64</name>
    <dbReference type="NCBI Taxonomy" id="1395130"/>
    <lineage>
        <taxon>Eukaryota</taxon>
        <taxon>Fungi</taxon>
        <taxon>Dikarya</taxon>
        <taxon>Ascomycota</taxon>
        <taxon>Pezizomycotina</taxon>
        <taxon>Dothideomycetes</taxon>
        <taxon>Pleosporomycetidae</taxon>
        <taxon>Pleosporales</taxon>
        <taxon>Massarineae</taxon>
        <taxon>Massarinaceae</taxon>
        <taxon>Massarina</taxon>
    </lineage>
</organism>
<dbReference type="OrthoDB" id="3644322at2759"/>
<reference evidence="2" key="1">
    <citation type="journal article" date="2020" name="Stud. Mycol.">
        <title>101 Dothideomycetes genomes: a test case for predicting lifestyles and emergence of pathogens.</title>
        <authorList>
            <person name="Haridas S."/>
            <person name="Albert R."/>
            <person name="Binder M."/>
            <person name="Bloem J."/>
            <person name="Labutti K."/>
            <person name="Salamov A."/>
            <person name="Andreopoulos B."/>
            <person name="Baker S."/>
            <person name="Barry K."/>
            <person name="Bills G."/>
            <person name="Bluhm B."/>
            <person name="Cannon C."/>
            <person name="Castanera R."/>
            <person name="Culley D."/>
            <person name="Daum C."/>
            <person name="Ezra D."/>
            <person name="Gonzalez J."/>
            <person name="Henrissat B."/>
            <person name="Kuo A."/>
            <person name="Liang C."/>
            <person name="Lipzen A."/>
            <person name="Lutzoni F."/>
            <person name="Magnuson J."/>
            <person name="Mondo S."/>
            <person name="Nolan M."/>
            <person name="Ohm R."/>
            <person name="Pangilinan J."/>
            <person name="Park H.-J."/>
            <person name="Ramirez L."/>
            <person name="Alfaro M."/>
            <person name="Sun H."/>
            <person name="Tritt A."/>
            <person name="Yoshinaga Y."/>
            <person name="Zwiers L.-H."/>
            <person name="Turgeon B."/>
            <person name="Goodwin S."/>
            <person name="Spatafora J."/>
            <person name="Crous P."/>
            <person name="Grigoriev I."/>
        </authorList>
    </citation>
    <scope>NUCLEOTIDE SEQUENCE</scope>
    <source>
        <strain evidence="2">CBS 473.64</strain>
    </source>
</reference>
<evidence type="ECO:0000313" key="3">
    <source>
        <dbReference type="Proteomes" id="UP000799753"/>
    </source>
</evidence>
<dbReference type="AlphaFoldDB" id="A0A6A6S517"/>
<dbReference type="EMBL" id="MU006781">
    <property type="protein sequence ID" value="KAF2642670.1"/>
    <property type="molecule type" value="Genomic_DNA"/>
</dbReference>
<protein>
    <submittedName>
        <fullName evidence="2">Uncharacterized protein</fullName>
    </submittedName>
</protein>
<feature type="region of interest" description="Disordered" evidence="1">
    <location>
        <begin position="396"/>
        <end position="478"/>
    </location>
</feature>
<name>A0A6A6S517_9PLEO</name>
<evidence type="ECO:0000313" key="2">
    <source>
        <dbReference type="EMBL" id="KAF2642670.1"/>
    </source>
</evidence>
<dbReference type="Proteomes" id="UP000799753">
    <property type="component" value="Unassembled WGS sequence"/>
</dbReference>
<feature type="compositionally biased region" description="Basic residues" evidence="1">
    <location>
        <begin position="758"/>
        <end position="767"/>
    </location>
</feature>
<feature type="compositionally biased region" description="Basic and acidic residues" evidence="1">
    <location>
        <begin position="521"/>
        <end position="536"/>
    </location>
</feature>
<keyword evidence="3" id="KW-1185">Reference proteome</keyword>
<sequence>MANENAAVPRDERALVLQPLSFNNGPVSPKTIVPRPSHESAVVHGRRVPNSIRAYCADFISKVIAVFGEHSPEWETIRGTLMQFNQGQLSKRSAHLAMARTLSAHEELQRGLVSILDHPDARWGAGDFDLSYAASSTPYTLPSFLEPQHQPQPPMPMISDWYHSQNVANSQPLAPSPSDAFQRARQIGLNEGPTLPQHIPDSFDNFGLEDYTIRGHNSYGGYGGHAAYNGQDNPTSNLSAYSRNTNISWNPSVLNHLAMSSPTPPMLSEPPLNRQFASPPMNNSFSATFDPTGYNMPTQNDRPPVFCRAWQDPVRNMNLEGGGSHKDEQQEQMGALTMSRRSHDAGAPLSSFDANSLAAVSPLLSLMSAQPHNPDFGMRNSGPFIFGTPTAVPLGQPAFDMAPPGSGSSKGSTVPSVADVRRISEAPSWAASDQYQGQEDTGSPATELPPRKATKRKNRVKAVQTGDSKPRASPNSGNYVHAICGRTFQNRYAVKKHHFGAKSKEEATANSCWVKHGMPDREWDEHPSCQQEEPKPFPKSRRTSNIPAPPASDSKTGIVPANNQQPKNLNLPAISKLNDLPRTVADIVYDTPALSDGIVSYGSPRVSSKDGPGMASLLTAVNAVSKLDAPKPQRRIDSIVDNLDTRPEYMPWATGNGLHHRYLLPSDQKLPQAEQLAGARAEEEQSRSSQLALSSTSVYVPQHKVLASQPKDFRTVGLEPATYAVGTEPAEHTAATVDSGAHQLDPVQPLQAEANQRGPRRVRRKVSKREVHGLGISISPGPDRKRVKANT</sequence>
<feature type="region of interest" description="Disordered" evidence="1">
    <location>
        <begin position="741"/>
        <end position="791"/>
    </location>
</feature>